<dbReference type="EMBL" id="CAFBMW010000001">
    <property type="protein sequence ID" value="CAB4912256.1"/>
    <property type="molecule type" value="Genomic_DNA"/>
</dbReference>
<accession>A0A6J7GZU1</accession>
<dbReference type="AlphaFoldDB" id="A0A6J7GZU1"/>
<gene>
    <name evidence="1" type="ORF">UFOPK3662_00062</name>
</gene>
<protein>
    <submittedName>
        <fullName evidence="1">Unannotated protein</fullName>
    </submittedName>
</protein>
<evidence type="ECO:0000313" key="1">
    <source>
        <dbReference type="EMBL" id="CAB4912256.1"/>
    </source>
</evidence>
<proteinExistence type="predicted"/>
<organism evidence="1">
    <name type="scientific">freshwater metagenome</name>
    <dbReference type="NCBI Taxonomy" id="449393"/>
    <lineage>
        <taxon>unclassified sequences</taxon>
        <taxon>metagenomes</taxon>
        <taxon>ecological metagenomes</taxon>
    </lineage>
</organism>
<reference evidence="1" key="1">
    <citation type="submission" date="2020-05" db="EMBL/GenBank/DDBJ databases">
        <authorList>
            <person name="Chiriac C."/>
            <person name="Salcher M."/>
            <person name="Ghai R."/>
            <person name="Kavagutti S V."/>
        </authorList>
    </citation>
    <scope>NUCLEOTIDE SEQUENCE</scope>
</reference>
<sequence>MKATRTVLAAMLGVVVLVPSLGTGPAQAEVPDRVVTLTAADRVAGAPAPGSAPTQQLLDATVEIDLERGNVLVEAHLAGPGGVHYPWFQVEPGTWDGSTCRAIPGAGSIGDGFDDEGRALEYSYSLPAGFAEATCVVAFSFDDPVSLQAYDALAGPIADKVEVPVLSIEGAELLGSKKIRLVRGVWTPVDVDVSNAGEGSPDVTVTGKGKGLKVRRGTITELSAIGGEPYALSTTVMVKLTGRSKRTKLTLRATASGVDATRAVKVRTVKAPARPRPGRYAGGGATFTVTGGKVAKVKGFRIRTTTSCSSSAYDTTNTYDFPTTPISRAGIVHARDSRSGEAGYTVGLEMLVAGKKATRGVFFYSGPAGCFARAAVKAKRVGR</sequence>
<name>A0A6J7GZU1_9ZZZZ</name>